<evidence type="ECO:0000256" key="15">
    <source>
        <dbReference type="ARBA" id="ARBA00023291"/>
    </source>
</evidence>
<dbReference type="GO" id="GO:0051537">
    <property type="term" value="F:2 iron, 2 sulfur cluster binding"/>
    <property type="evidence" value="ECO:0007669"/>
    <property type="project" value="UniProtKB-KW"/>
</dbReference>
<protein>
    <recommendedName>
        <fullName evidence="5 17">Succinate dehydrogenase iron-sulfur subunit</fullName>
        <ecNumber evidence="4 17">1.3.5.1</ecNumber>
    </recommendedName>
</protein>
<dbReference type="InterPro" id="IPR009051">
    <property type="entry name" value="Helical_ferredxn"/>
</dbReference>
<dbReference type="PANTHER" id="PTHR11921">
    <property type="entry name" value="SUCCINATE DEHYDROGENASE IRON-SULFUR PROTEIN"/>
    <property type="match status" value="1"/>
</dbReference>
<dbReference type="InterPro" id="IPR036010">
    <property type="entry name" value="2Fe-2S_ferredoxin-like_sf"/>
</dbReference>
<dbReference type="GO" id="GO:0009055">
    <property type="term" value="F:electron transfer activity"/>
    <property type="evidence" value="ECO:0007669"/>
    <property type="project" value="InterPro"/>
</dbReference>
<evidence type="ECO:0000256" key="3">
    <source>
        <dbReference type="ARBA" id="ARBA00009433"/>
    </source>
</evidence>
<dbReference type="FunFam" id="3.10.20.30:FF:000004">
    <property type="entry name" value="Succinate dehydrogenase iron-sulfur subunit"/>
    <property type="match status" value="1"/>
</dbReference>
<dbReference type="PROSITE" id="PS51085">
    <property type="entry name" value="2FE2S_FER_2"/>
    <property type="match status" value="1"/>
</dbReference>
<dbReference type="EMBL" id="SMGD01000018">
    <property type="protein sequence ID" value="TCK46584.1"/>
    <property type="molecule type" value="Genomic_DNA"/>
</dbReference>
<dbReference type="EC" id="1.3.5.1" evidence="4 17"/>
<dbReference type="Proteomes" id="UP000295565">
    <property type="component" value="Unassembled WGS sequence"/>
</dbReference>
<evidence type="ECO:0000256" key="2">
    <source>
        <dbReference type="ARBA" id="ARBA00004894"/>
    </source>
</evidence>
<comment type="catalytic activity">
    <reaction evidence="16 17">
        <text>a quinone + succinate = fumarate + a quinol</text>
        <dbReference type="Rhea" id="RHEA:40523"/>
        <dbReference type="ChEBI" id="CHEBI:24646"/>
        <dbReference type="ChEBI" id="CHEBI:29806"/>
        <dbReference type="ChEBI" id="CHEBI:30031"/>
        <dbReference type="ChEBI" id="CHEBI:132124"/>
        <dbReference type="EC" id="1.3.5.1"/>
    </reaction>
</comment>
<evidence type="ECO:0000256" key="6">
    <source>
        <dbReference type="ARBA" id="ARBA00022448"/>
    </source>
</evidence>
<evidence type="ECO:0000256" key="14">
    <source>
        <dbReference type="ARBA" id="ARBA00023014"/>
    </source>
</evidence>
<comment type="similarity">
    <text evidence="3 17">Belongs to the succinate dehydrogenase/fumarate reductase iron-sulfur protein family.</text>
</comment>
<reference evidence="20 21" key="1">
    <citation type="submission" date="2019-03" db="EMBL/GenBank/DDBJ databases">
        <title>Genomic Encyclopedia of Type Strains, Phase IV (KMG-IV): sequencing the most valuable type-strain genomes for metagenomic binning, comparative biology and taxonomic classification.</title>
        <authorList>
            <person name="Goeker M."/>
        </authorList>
    </citation>
    <scope>NUCLEOTIDE SEQUENCE [LARGE SCALE GENOMIC DNA]</scope>
    <source>
        <strain evidence="20 21">DSM 18577</strain>
    </source>
</reference>
<evidence type="ECO:0000256" key="9">
    <source>
        <dbReference type="ARBA" id="ARBA00022714"/>
    </source>
</evidence>
<dbReference type="FunFam" id="1.10.1060.10:FF:000001">
    <property type="entry name" value="Succinate dehydrogenase iron-sulfur subunit SdhB"/>
    <property type="match status" value="1"/>
</dbReference>
<keyword evidence="10 17" id="KW-0479">Metal-binding</keyword>
<dbReference type="NCBIfam" id="NF004616">
    <property type="entry name" value="PRK05950.1"/>
    <property type="match status" value="1"/>
</dbReference>
<dbReference type="Gene3D" id="3.10.20.30">
    <property type="match status" value="1"/>
</dbReference>
<dbReference type="PROSITE" id="PS51379">
    <property type="entry name" value="4FE4S_FER_2"/>
    <property type="match status" value="1"/>
</dbReference>
<keyword evidence="11" id="KW-0249">Electron transport</keyword>
<dbReference type="PANTHER" id="PTHR11921:SF29">
    <property type="entry name" value="SUCCINATE DEHYDROGENASE [UBIQUINONE] IRON-SULFUR SUBUNIT, MITOCHONDRIAL"/>
    <property type="match status" value="1"/>
</dbReference>
<dbReference type="GO" id="GO:0051539">
    <property type="term" value="F:4 iron, 4 sulfur cluster binding"/>
    <property type="evidence" value="ECO:0007669"/>
    <property type="project" value="UniProtKB-KW"/>
</dbReference>
<sequence>MNVKFSIYRYNPAEDRKPYMKDYLLDVPEGSDMMVLDALLKIKEQDPSLAFRRSCREGVCGSDGVNMNGQNGLACITPLSDLLNQGEIVIRPLPGLPVIRDLIIDMNQFYENYQRIKPYLIHQDGVNPPPAREHLQTPEQRAQLDGLYECILCACCSTACPSFWWNPDKFVGPAGLLAAYRWLADSRDNAEQNRLSELDDAFSVFRCHNIMNCVSVCPKGLNPTKAIGKIKTMLIKEAL</sequence>
<evidence type="ECO:0000313" key="21">
    <source>
        <dbReference type="Proteomes" id="UP000295565"/>
    </source>
</evidence>
<dbReference type="GO" id="GO:0051538">
    <property type="term" value="F:3 iron, 4 sulfur cluster binding"/>
    <property type="evidence" value="ECO:0007669"/>
    <property type="project" value="UniProtKB-KW"/>
</dbReference>
<dbReference type="NCBIfam" id="TIGR00384">
    <property type="entry name" value="dhsB"/>
    <property type="match status" value="1"/>
</dbReference>
<keyword evidence="8" id="KW-0816">Tricarboxylic acid cycle</keyword>
<keyword evidence="9 17" id="KW-0001">2Fe-2S</keyword>
<dbReference type="OrthoDB" id="9804391at2"/>
<evidence type="ECO:0000256" key="8">
    <source>
        <dbReference type="ARBA" id="ARBA00022532"/>
    </source>
</evidence>
<comment type="function">
    <text evidence="1">Two distinct, membrane-bound, FAD-containing enzymes are responsible for the catalysis of fumarate and succinate interconversion; the fumarate reductase is used in anaerobic growth, and the succinate dehydrogenase is used in aerobic growth.</text>
</comment>
<organism evidence="20 21">
    <name type="scientific">Celerinatantimonas diazotrophica</name>
    <dbReference type="NCBI Taxonomy" id="412034"/>
    <lineage>
        <taxon>Bacteria</taxon>
        <taxon>Pseudomonadati</taxon>
        <taxon>Pseudomonadota</taxon>
        <taxon>Gammaproteobacteria</taxon>
        <taxon>Celerinatantimonadaceae</taxon>
        <taxon>Celerinatantimonas</taxon>
    </lineage>
</organism>
<evidence type="ECO:0000313" key="20">
    <source>
        <dbReference type="EMBL" id="TCK46584.1"/>
    </source>
</evidence>
<evidence type="ECO:0000256" key="1">
    <source>
        <dbReference type="ARBA" id="ARBA00002054"/>
    </source>
</evidence>
<dbReference type="GO" id="GO:0008177">
    <property type="term" value="F:succinate dehydrogenase (quinone) activity"/>
    <property type="evidence" value="ECO:0007669"/>
    <property type="project" value="UniProtKB-EC"/>
</dbReference>
<feature type="domain" description="4Fe-4S ferredoxin-type" evidence="19">
    <location>
        <begin position="140"/>
        <end position="170"/>
    </location>
</feature>
<dbReference type="InterPro" id="IPR001041">
    <property type="entry name" value="2Fe-2S_ferredoxin-type"/>
</dbReference>
<dbReference type="InterPro" id="IPR050573">
    <property type="entry name" value="SDH/FRD_Iron-Sulfur"/>
</dbReference>
<keyword evidence="14 17" id="KW-0411">Iron-sulfur</keyword>
<feature type="domain" description="2Fe-2S ferredoxin-type" evidence="18">
    <location>
        <begin position="1"/>
        <end position="96"/>
    </location>
</feature>
<keyword evidence="7 17" id="KW-0004">4Fe-4S</keyword>
<name>A0A4R1J7U1_9GAMM</name>
<evidence type="ECO:0000259" key="19">
    <source>
        <dbReference type="PROSITE" id="PS51379"/>
    </source>
</evidence>
<dbReference type="Pfam" id="PF13534">
    <property type="entry name" value="Fer4_17"/>
    <property type="match status" value="1"/>
</dbReference>
<dbReference type="AlphaFoldDB" id="A0A4R1J7U1"/>
<evidence type="ECO:0000256" key="4">
    <source>
        <dbReference type="ARBA" id="ARBA00012792"/>
    </source>
</evidence>
<dbReference type="GO" id="GO:0046872">
    <property type="term" value="F:metal ion binding"/>
    <property type="evidence" value="ECO:0007669"/>
    <property type="project" value="UniProtKB-KW"/>
</dbReference>
<comment type="cofactor">
    <cofactor evidence="17">
        <name>[3Fe-4S] cluster</name>
        <dbReference type="ChEBI" id="CHEBI:21137"/>
    </cofactor>
    <text evidence="17">Binds 1 [3Fe-4S] cluster.</text>
</comment>
<gene>
    <name evidence="20" type="ORF">EV690_3535</name>
</gene>
<dbReference type="Gene3D" id="1.10.1060.10">
    <property type="entry name" value="Alpha-helical ferredoxin"/>
    <property type="match status" value="1"/>
</dbReference>
<keyword evidence="15 17" id="KW-0003">3Fe-4S</keyword>
<evidence type="ECO:0000256" key="11">
    <source>
        <dbReference type="ARBA" id="ARBA00022982"/>
    </source>
</evidence>
<accession>A0A4R1J7U1</accession>
<comment type="cofactor">
    <cofactor evidence="17">
        <name>[2Fe-2S] cluster</name>
        <dbReference type="ChEBI" id="CHEBI:190135"/>
    </cofactor>
    <text evidence="17">Binds 1 [2Fe-2S] cluster.</text>
</comment>
<evidence type="ECO:0000256" key="10">
    <source>
        <dbReference type="ARBA" id="ARBA00022723"/>
    </source>
</evidence>
<comment type="caution">
    <text evidence="20">The sequence shown here is derived from an EMBL/GenBank/DDBJ whole genome shotgun (WGS) entry which is preliminary data.</text>
</comment>
<dbReference type="SUPFAM" id="SSF46548">
    <property type="entry name" value="alpha-helical ferredoxin"/>
    <property type="match status" value="1"/>
</dbReference>
<evidence type="ECO:0000259" key="18">
    <source>
        <dbReference type="PROSITE" id="PS51085"/>
    </source>
</evidence>
<evidence type="ECO:0000256" key="7">
    <source>
        <dbReference type="ARBA" id="ARBA00022485"/>
    </source>
</evidence>
<dbReference type="GO" id="GO:0006099">
    <property type="term" value="P:tricarboxylic acid cycle"/>
    <property type="evidence" value="ECO:0007669"/>
    <property type="project" value="UniProtKB-KW"/>
</dbReference>
<dbReference type="InterPro" id="IPR017900">
    <property type="entry name" value="4Fe4S_Fe_S_CS"/>
</dbReference>
<dbReference type="GO" id="GO:0022904">
    <property type="term" value="P:respiratory electron transport chain"/>
    <property type="evidence" value="ECO:0007669"/>
    <property type="project" value="TreeGrafter"/>
</dbReference>
<comment type="pathway">
    <text evidence="2">Carbohydrate metabolism; tricarboxylic acid cycle; fumarate from succinate (bacterial route): step 1/1.</text>
</comment>
<evidence type="ECO:0000256" key="5">
    <source>
        <dbReference type="ARBA" id="ARBA00022131"/>
    </source>
</evidence>
<keyword evidence="6" id="KW-0813">Transport</keyword>
<keyword evidence="13 17" id="KW-0408">Iron</keyword>
<proteinExistence type="inferred from homology"/>
<evidence type="ECO:0000256" key="13">
    <source>
        <dbReference type="ARBA" id="ARBA00023004"/>
    </source>
</evidence>
<keyword evidence="21" id="KW-1185">Reference proteome</keyword>
<comment type="cofactor">
    <cofactor evidence="17">
        <name>[4Fe-4S] cluster</name>
        <dbReference type="ChEBI" id="CHEBI:49883"/>
    </cofactor>
    <text evidence="17">Binds 1 [4Fe-4S] cluster.</text>
</comment>
<dbReference type="InterPro" id="IPR012675">
    <property type="entry name" value="Beta-grasp_dom_sf"/>
</dbReference>
<dbReference type="InterPro" id="IPR017896">
    <property type="entry name" value="4Fe4S_Fe-S-bd"/>
</dbReference>
<dbReference type="InterPro" id="IPR025192">
    <property type="entry name" value="Succ_DH/fum_Rdtase_N"/>
</dbReference>
<evidence type="ECO:0000256" key="16">
    <source>
        <dbReference type="ARBA" id="ARBA00049220"/>
    </source>
</evidence>
<dbReference type="InterPro" id="IPR004489">
    <property type="entry name" value="Succ_DH/fum_Rdtase_Fe-S"/>
</dbReference>
<keyword evidence="12" id="KW-0560">Oxidoreductase</keyword>
<dbReference type="SUPFAM" id="SSF54292">
    <property type="entry name" value="2Fe-2S ferredoxin-like"/>
    <property type="match status" value="1"/>
</dbReference>
<evidence type="ECO:0000256" key="12">
    <source>
        <dbReference type="ARBA" id="ARBA00023002"/>
    </source>
</evidence>
<dbReference type="Pfam" id="PF13085">
    <property type="entry name" value="Fer2_3"/>
    <property type="match status" value="1"/>
</dbReference>
<evidence type="ECO:0000256" key="17">
    <source>
        <dbReference type="RuleBase" id="RU361237"/>
    </source>
</evidence>
<dbReference type="PROSITE" id="PS00198">
    <property type="entry name" value="4FE4S_FER_1"/>
    <property type="match status" value="1"/>
</dbReference>
<dbReference type="RefSeq" id="WP_131914268.1">
    <property type="nucleotide sequence ID" value="NZ_OU594967.1"/>
</dbReference>